<dbReference type="EMBL" id="LNPX01000023">
    <property type="protein sequence ID" value="OEK56833.1"/>
    <property type="molecule type" value="Genomic_DNA"/>
</dbReference>
<organism evidence="2 3">
    <name type="scientific">Staphylococcus equorum</name>
    <dbReference type="NCBI Taxonomy" id="246432"/>
    <lineage>
        <taxon>Bacteria</taxon>
        <taxon>Bacillati</taxon>
        <taxon>Bacillota</taxon>
        <taxon>Bacilli</taxon>
        <taxon>Bacillales</taxon>
        <taxon>Staphylococcaceae</taxon>
        <taxon>Staphylococcus</taxon>
    </lineage>
</organism>
<evidence type="ECO:0000313" key="3">
    <source>
        <dbReference type="Proteomes" id="UP000095464"/>
    </source>
</evidence>
<dbReference type="RefSeq" id="WP_069812936.1">
    <property type="nucleotide sequence ID" value="NZ_JARGCI010000001.1"/>
</dbReference>
<accession>A0AAP7LTW3</accession>
<protein>
    <recommendedName>
        <fullName evidence="4">Alcohol acetyltransferase</fullName>
    </recommendedName>
</protein>
<evidence type="ECO:0000313" key="2">
    <source>
        <dbReference type="EMBL" id="OEK56833.1"/>
    </source>
</evidence>
<feature type="transmembrane region" description="Helical" evidence="1">
    <location>
        <begin position="216"/>
        <end position="233"/>
    </location>
</feature>
<name>A0AAP7LTW3_9STAP</name>
<dbReference type="Proteomes" id="UP000095464">
    <property type="component" value="Unassembled WGS sequence"/>
</dbReference>
<evidence type="ECO:0000256" key="1">
    <source>
        <dbReference type="SAM" id="Phobius"/>
    </source>
</evidence>
<keyword evidence="1" id="KW-1133">Transmembrane helix</keyword>
<proteinExistence type="predicted"/>
<comment type="caution">
    <text evidence="2">The sequence shown here is derived from an EMBL/GenBank/DDBJ whole genome shotgun (WGS) entry which is preliminary data.</text>
</comment>
<keyword evidence="1" id="KW-0472">Membrane</keyword>
<evidence type="ECO:0008006" key="4">
    <source>
        <dbReference type="Google" id="ProtNLM"/>
    </source>
</evidence>
<keyword evidence="1" id="KW-0812">Transmembrane</keyword>
<dbReference type="AlphaFoldDB" id="A0AAP7LTW3"/>
<reference evidence="3" key="1">
    <citation type="submission" date="2015-11" db="EMBL/GenBank/DDBJ databases">
        <title>Genomic diversity of Staphylococcus saprophyticus strains from urinary tract infections, animal surfaces, and fermented foods.</title>
        <authorList>
            <person name="Wolfe B.E."/>
        </authorList>
    </citation>
    <scope>NUCLEOTIDE SEQUENCE [LARGE SCALE GENOMIC DNA]</scope>
    <source>
        <strain evidence="3">738_7</strain>
    </source>
</reference>
<gene>
    <name evidence="2" type="ORF">ASS94_06200</name>
</gene>
<sequence length="423" mass="49978">MHNRKKYKVKLDNTAIIHMASHNKSWLNIFRLSITLKEEIHPAILQEALNVVTERFPTIAARISKGIFWYYLEPVYKAPIIEKDTKLLKYMSKKDLYKSSFRVLYSEKSIHVELFHSLTDGKGGMVFLKSLVYEYLKRKEGLHLKDREDILDTNEHPSKDEIADNYKDIKIKQKNKVTFKNNQVYQLKGKTINKLKTEKYIIDIVDIKKIAKDMNISLTVLVASMIIMGLINLQKEEMKTQSQKDIKIFLPIDLRNVFHKNTLRNFVLYMKPQINPKVQDYTLNEIIKIIDNQLKSGLSEDNLRTRIQKNVSIQNSIFIKMMPLFIKQYFLKRSFLFSEKTTCLTLSNLGLIRMPTEMDKYIDRVDCILNTRSRTSYNCSMLSYDNKFYINLVRDIEQPLLELEINKLLKQLNIKYEVESNEY</sequence>